<protein>
    <submittedName>
        <fullName evidence="2">Uncharacterized protein</fullName>
    </submittedName>
</protein>
<feature type="compositionally biased region" description="Acidic residues" evidence="1">
    <location>
        <begin position="357"/>
        <end position="366"/>
    </location>
</feature>
<accession>A0A271J500</accession>
<dbReference type="RefSeq" id="WP_095511704.1">
    <property type="nucleotide sequence ID" value="NZ_MQWD01000001.1"/>
</dbReference>
<feature type="compositionally biased region" description="Pro residues" evidence="1">
    <location>
        <begin position="384"/>
        <end position="415"/>
    </location>
</feature>
<comment type="caution">
    <text evidence="2">The sequence shown here is derived from an EMBL/GenBank/DDBJ whole genome shotgun (WGS) entry which is preliminary data.</text>
</comment>
<reference evidence="2 3" key="1">
    <citation type="submission" date="2016-11" db="EMBL/GenBank/DDBJ databases">
        <title>Study of marine rhodopsin-containing bacteria.</title>
        <authorList>
            <person name="Yoshizawa S."/>
            <person name="Kumagai Y."/>
            <person name="Kogure K."/>
        </authorList>
    </citation>
    <scope>NUCLEOTIDE SEQUENCE [LARGE SCALE GENOMIC DNA]</scope>
    <source>
        <strain evidence="2 3">SAORIC-28</strain>
    </source>
</reference>
<dbReference type="AlphaFoldDB" id="A0A271J500"/>
<sequence>MGKALLVLVLGSGLVLTKQLYNTTITEERTSKDQRAYQEEVIAREIAASAFNVGMGELRAYGDELLAGAHAFNGPGNAGRSGTYSTGRFAGGEYTVRADPTSGHSVRIVATGKFGDAEYTMHDEYRVYVMIAERGGIVDVSFLESMAGYCSAVFLEMYTMDMEDGDVPEPIMLFAPDNRDRRTARPARLVWAEPGTQLNFYIAVDQNCSMRPSSRMSECELREYAREYSYGLTGFDYIHRALDVEAGNLDQAHEDIWAFVEKRPNKRNVWRVGWEDIHNTSWDRPGSDNPVQSLQALKMYGYDGLGWPDVDGKGYRVLRDYGNRPDFSDQVIEVGVISPYDANYQGKLNQYYNTQDDCGEEHDDVPDQPVTPPPTDDDPDDEPTTPPPTEPPPTEPPPTQPTPTEPPPTEPPPSDPTNDFACQCRQNWKNPVLHRPPGNESNEQLLCLPDPATNTHLRKHNDIVLACRTN</sequence>
<gene>
    <name evidence="2" type="ORF">BSZ37_17100</name>
</gene>
<keyword evidence="3" id="KW-1185">Reference proteome</keyword>
<feature type="region of interest" description="Disordered" evidence="1">
    <location>
        <begin position="353"/>
        <end position="421"/>
    </location>
</feature>
<organism evidence="2 3">
    <name type="scientific">Rubrivirga marina</name>
    <dbReference type="NCBI Taxonomy" id="1196024"/>
    <lineage>
        <taxon>Bacteria</taxon>
        <taxon>Pseudomonadati</taxon>
        <taxon>Rhodothermota</taxon>
        <taxon>Rhodothermia</taxon>
        <taxon>Rhodothermales</taxon>
        <taxon>Rubricoccaceae</taxon>
        <taxon>Rubrivirga</taxon>
    </lineage>
</organism>
<evidence type="ECO:0000313" key="3">
    <source>
        <dbReference type="Proteomes" id="UP000216339"/>
    </source>
</evidence>
<proteinExistence type="predicted"/>
<dbReference type="OrthoDB" id="1495645at2"/>
<dbReference type="Proteomes" id="UP000216339">
    <property type="component" value="Unassembled WGS sequence"/>
</dbReference>
<evidence type="ECO:0000313" key="2">
    <source>
        <dbReference type="EMBL" id="PAP78035.1"/>
    </source>
</evidence>
<dbReference type="EMBL" id="MQWD01000001">
    <property type="protein sequence ID" value="PAP78035.1"/>
    <property type="molecule type" value="Genomic_DNA"/>
</dbReference>
<evidence type="ECO:0000256" key="1">
    <source>
        <dbReference type="SAM" id="MobiDB-lite"/>
    </source>
</evidence>
<name>A0A271J500_9BACT</name>